<reference evidence="3 4" key="1">
    <citation type="submission" date="2012-08" db="EMBL/GenBank/DDBJ databases">
        <title>Whole genome shotgun sequence of Gordonia rhizosphera NBRC 16068.</title>
        <authorList>
            <person name="Takarada H."/>
            <person name="Isaki S."/>
            <person name="Hosoyama A."/>
            <person name="Tsuchikane K."/>
            <person name="Katsumata H."/>
            <person name="Baba S."/>
            <person name="Ohji S."/>
            <person name="Yamazaki S."/>
            <person name="Fujita N."/>
        </authorList>
    </citation>
    <scope>NUCLEOTIDE SEQUENCE [LARGE SCALE GENOMIC DNA]</scope>
    <source>
        <strain evidence="3 4">NBRC 16068</strain>
    </source>
</reference>
<dbReference type="PANTHER" id="PTHR12126">
    <property type="entry name" value="NADH-UBIQUINONE OXIDOREDUCTASE 39 KDA SUBUNIT-RELATED"/>
    <property type="match status" value="1"/>
</dbReference>
<organism evidence="3 4">
    <name type="scientific">Gordonia rhizosphera NBRC 16068</name>
    <dbReference type="NCBI Taxonomy" id="1108045"/>
    <lineage>
        <taxon>Bacteria</taxon>
        <taxon>Bacillati</taxon>
        <taxon>Actinomycetota</taxon>
        <taxon>Actinomycetes</taxon>
        <taxon>Mycobacteriales</taxon>
        <taxon>Gordoniaceae</taxon>
        <taxon>Gordonia</taxon>
    </lineage>
</organism>
<dbReference type="GO" id="GO:0044877">
    <property type="term" value="F:protein-containing complex binding"/>
    <property type="evidence" value="ECO:0007669"/>
    <property type="project" value="TreeGrafter"/>
</dbReference>
<name>K6WI03_9ACTN</name>
<sequence>MRVTIAGATGFVGRHLVERLRGDCELVGLSRSHRPRDDGIDFRACDLFSLRETEEALEGADVAVYLVHSMLPQARLTQGSFADLDLFLADNFARAARTAGVRRIVYLGGIVPEGETDLSPHLESRLEVERVLASHSVPVVALRAGLVVGPGGSSFDMMERLVQRLPVMICPRWTRTMAQPVALRDVVELLARSILDDDLPAGAYDAGGPDRVTWVDLMGLTARELGLRRRFLPVSFFSVHLSLLWLRLVTGAPRQLAAPLVESLRHPMLAHDHRLFERYRLTPTPIAEALDEAVRAERAAHERGREGSRLSEMRKSARSPGPSRVCSVQRMRLAHDEGAAEVARRYAQWIVVFLRPWLRVTALTDGSLDIGLVRPFGPPLSMLELTRNTERSDNGRELFHITGGALAARVDPPGRFEFRRLHTGPEVLAAVHAFVPALPWPIYRVTQAPFHLWVMHAFGRNLAES</sequence>
<feature type="domain" description="NAD-dependent epimerase/dehydratase" evidence="2">
    <location>
        <begin position="3"/>
        <end position="152"/>
    </location>
</feature>
<feature type="region of interest" description="Disordered" evidence="1">
    <location>
        <begin position="298"/>
        <end position="324"/>
    </location>
</feature>
<evidence type="ECO:0000313" key="3">
    <source>
        <dbReference type="EMBL" id="GAB93396.1"/>
    </source>
</evidence>
<protein>
    <recommendedName>
        <fullName evidence="2">NAD-dependent epimerase/dehydratase domain-containing protein</fullName>
    </recommendedName>
</protein>
<dbReference type="STRING" id="1108045.GORHZ_217_00240"/>
<dbReference type="Pfam" id="PF01370">
    <property type="entry name" value="Epimerase"/>
    <property type="match status" value="1"/>
</dbReference>
<dbReference type="RefSeq" id="WP_006338503.1">
    <property type="nucleotide sequence ID" value="NZ_BAHC01000217.1"/>
</dbReference>
<dbReference type="InterPro" id="IPR036291">
    <property type="entry name" value="NAD(P)-bd_dom_sf"/>
</dbReference>
<dbReference type="OrthoDB" id="9774199at2"/>
<dbReference type="eggNOG" id="COG0702">
    <property type="taxonomic scope" value="Bacteria"/>
</dbReference>
<dbReference type="Proteomes" id="UP000008363">
    <property type="component" value="Unassembled WGS sequence"/>
</dbReference>
<dbReference type="AlphaFoldDB" id="K6WI03"/>
<evidence type="ECO:0000259" key="2">
    <source>
        <dbReference type="Pfam" id="PF01370"/>
    </source>
</evidence>
<feature type="compositionally biased region" description="Basic and acidic residues" evidence="1">
    <location>
        <begin position="298"/>
        <end position="315"/>
    </location>
</feature>
<evidence type="ECO:0000313" key="4">
    <source>
        <dbReference type="Proteomes" id="UP000008363"/>
    </source>
</evidence>
<proteinExistence type="predicted"/>
<comment type="caution">
    <text evidence="3">The sequence shown here is derived from an EMBL/GenBank/DDBJ whole genome shotgun (WGS) entry which is preliminary data.</text>
</comment>
<dbReference type="Gene3D" id="3.40.50.720">
    <property type="entry name" value="NAD(P)-binding Rossmann-like Domain"/>
    <property type="match status" value="1"/>
</dbReference>
<dbReference type="SUPFAM" id="SSF51735">
    <property type="entry name" value="NAD(P)-binding Rossmann-fold domains"/>
    <property type="match status" value="1"/>
</dbReference>
<dbReference type="EMBL" id="BAHC01000217">
    <property type="protein sequence ID" value="GAB93396.1"/>
    <property type="molecule type" value="Genomic_DNA"/>
</dbReference>
<dbReference type="InterPro" id="IPR001509">
    <property type="entry name" value="Epimerase_deHydtase"/>
</dbReference>
<accession>K6WI03</accession>
<dbReference type="InterPro" id="IPR051207">
    <property type="entry name" value="ComplexI_NDUFA9_subunit"/>
</dbReference>
<keyword evidence="4" id="KW-1185">Reference proteome</keyword>
<gene>
    <name evidence="3" type="ORF">GORHZ_217_00240</name>
</gene>
<evidence type="ECO:0000256" key="1">
    <source>
        <dbReference type="SAM" id="MobiDB-lite"/>
    </source>
</evidence>
<dbReference type="PANTHER" id="PTHR12126:SF11">
    <property type="entry name" value="NADH DEHYDROGENASE [UBIQUINONE] 1 ALPHA SUBCOMPLEX SUBUNIT 9, MITOCHONDRIAL"/>
    <property type="match status" value="1"/>
</dbReference>